<gene>
    <name evidence="7" type="primary">deoC_1</name>
    <name evidence="6" type="synonym">deoC</name>
    <name evidence="7" type="ORF">FUAX_15230</name>
</gene>
<dbReference type="NCBIfam" id="TIGR00126">
    <property type="entry name" value="deoC"/>
    <property type="match status" value="1"/>
</dbReference>
<protein>
    <recommendedName>
        <fullName evidence="6">Deoxyribose-phosphate aldolase</fullName>
        <shortName evidence="6">DERA</shortName>
        <ecNumber evidence="6">4.1.2.4</ecNumber>
    </recommendedName>
    <alternativeName>
        <fullName evidence="6">2-deoxy-D-ribose 5-phosphate aldolase</fullName>
    </alternativeName>
    <alternativeName>
        <fullName evidence="6">Phosphodeoxyriboaldolase</fullName>
        <shortName evidence="6">Deoxyriboaldolase</shortName>
    </alternativeName>
</protein>
<accession>A0AAU9CJK4</accession>
<evidence type="ECO:0000313" key="8">
    <source>
        <dbReference type="Proteomes" id="UP001348817"/>
    </source>
</evidence>
<comment type="similarity">
    <text evidence="1 6">Belongs to the DeoC/FbaB aldolase family. DeoC type 1 subfamily.</text>
</comment>
<dbReference type="SUPFAM" id="SSF51569">
    <property type="entry name" value="Aldolase"/>
    <property type="match status" value="1"/>
</dbReference>
<dbReference type="EC" id="4.1.2.4" evidence="6"/>
<keyword evidence="8" id="KW-1185">Reference proteome</keyword>
<dbReference type="GO" id="GO:0016052">
    <property type="term" value="P:carbohydrate catabolic process"/>
    <property type="evidence" value="ECO:0007669"/>
    <property type="project" value="TreeGrafter"/>
</dbReference>
<keyword evidence="3 6" id="KW-0456">Lyase</keyword>
<comment type="catalytic activity">
    <reaction evidence="5 6">
        <text>2-deoxy-D-ribose 5-phosphate = D-glyceraldehyde 3-phosphate + acetaldehyde</text>
        <dbReference type="Rhea" id="RHEA:12821"/>
        <dbReference type="ChEBI" id="CHEBI:15343"/>
        <dbReference type="ChEBI" id="CHEBI:59776"/>
        <dbReference type="ChEBI" id="CHEBI:62877"/>
        <dbReference type="EC" id="4.1.2.4"/>
    </reaction>
</comment>
<organism evidence="7 8">
    <name type="scientific">Fulvitalea axinellae</name>
    <dbReference type="NCBI Taxonomy" id="1182444"/>
    <lineage>
        <taxon>Bacteria</taxon>
        <taxon>Pseudomonadati</taxon>
        <taxon>Bacteroidota</taxon>
        <taxon>Cytophagia</taxon>
        <taxon>Cytophagales</taxon>
        <taxon>Persicobacteraceae</taxon>
        <taxon>Fulvitalea</taxon>
    </lineage>
</organism>
<keyword evidence="4 6" id="KW-0704">Schiff base</keyword>
<dbReference type="Gene3D" id="3.20.20.70">
    <property type="entry name" value="Aldolase class I"/>
    <property type="match status" value="1"/>
</dbReference>
<name>A0AAU9CJK4_9BACT</name>
<dbReference type="GO" id="GO:0009264">
    <property type="term" value="P:deoxyribonucleotide catabolic process"/>
    <property type="evidence" value="ECO:0007669"/>
    <property type="project" value="UniProtKB-UniRule"/>
</dbReference>
<dbReference type="InterPro" id="IPR002915">
    <property type="entry name" value="DeoC/FbaB/LacD_aldolase"/>
</dbReference>
<dbReference type="InterPro" id="IPR011343">
    <property type="entry name" value="DeoC"/>
</dbReference>
<dbReference type="AlphaFoldDB" id="A0AAU9CJK4"/>
<evidence type="ECO:0000256" key="1">
    <source>
        <dbReference type="ARBA" id="ARBA00010936"/>
    </source>
</evidence>
<comment type="subcellular location">
    <subcellularLocation>
        <location evidence="6">Cytoplasm</location>
    </subcellularLocation>
</comment>
<dbReference type="GO" id="GO:0006018">
    <property type="term" value="P:2-deoxyribose 1-phosphate catabolic process"/>
    <property type="evidence" value="ECO:0007669"/>
    <property type="project" value="UniProtKB-UniRule"/>
</dbReference>
<evidence type="ECO:0000256" key="3">
    <source>
        <dbReference type="ARBA" id="ARBA00023239"/>
    </source>
</evidence>
<reference evidence="7 8" key="1">
    <citation type="submission" date="2021-12" db="EMBL/GenBank/DDBJ databases">
        <title>Genome sequencing of bacteria with rrn-lacking chromosome and rrn-plasmid.</title>
        <authorList>
            <person name="Anda M."/>
            <person name="Iwasaki W."/>
        </authorList>
    </citation>
    <scope>NUCLEOTIDE SEQUENCE [LARGE SCALE GENOMIC DNA]</scope>
    <source>
        <strain evidence="7 8">DSM 100852</strain>
    </source>
</reference>
<dbReference type="GO" id="GO:0005737">
    <property type="term" value="C:cytoplasm"/>
    <property type="evidence" value="ECO:0007669"/>
    <property type="project" value="UniProtKB-SubCell"/>
</dbReference>
<dbReference type="InterPro" id="IPR013785">
    <property type="entry name" value="Aldolase_TIM"/>
</dbReference>
<dbReference type="PIRSF" id="PIRSF001357">
    <property type="entry name" value="DeoC"/>
    <property type="match status" value="1"/>
</dbReference>
<feature type="active site" description="Proton donor/acceptor" evidence="6">
    <location>
        <position position="191"/>
    </location>
</feature>
<dbReference type="Pfam" id="PF01791">
    <property type="entry name" value="DeoC"/>
    <property type="match status" value="1"/>
</dbReference>
<dbReference type="HAMAP" id="MF_00114">
    <property type="entry name" value="DeoC_type1"/>
    <property type="match status" value="1"/>
</dbReference>
<evidence type="ECO:0000256" key="4">
    <source>
        <dbReference type="ARBA" id="ARBA00023270"/>
    </source>
</evidence>
<dbReference type="SMART" id="SM01133">
    <property type="entry name" value="DeoC"/>
    <property type="match status" value="1"/>
</dbReference>
<feature type="active site" description="Schiff-base intermediate with acetaldehyde" evidence="6">
    <location>
        <position position="163"/>
    </location>
</feature>
<dbReference type="PANTHER" id="PTHR10889:SF1">
    <property type="entry name" value="DEOXYRIBOSE-PHOSPHATE ALDOLASE"/>
    <property type="match status" value="1"/>
</dbReference>
<evidence type="ECO:0000256" key="5">
    <source>
        <dbReference type="ARBA" id="ARBA00048791"/>
    </source>
</evidence>
<dbReference type="InterPro" id="IPR028581">
    <property type="entry name" value="DeoC_typeI"/>
</dbReference>
<evidence type="ECO:0000313" key="7">
    <source>
        <dbReference type="EMBL" id="BDD09091.1"/>
    </source>
</evidence>
<feature type="active site" description="Proton donor/acceptor" evidence="6">
    <location>
        <position position="101"/>
    </location>
</feature>
<dbReference type="KEGG" id="fax:FUAX_15230"/>
<dbReference type="GO" id="GO:0004139">
    <property type="term" value="F:deoxyribose-phosphate aldolase activity"/>
    <property type="evidence" value="ECO:0007669"/>
    <property type="project" value="UniProtKB-UniRule"/>
</dbReference>
<comment type="function">
    <text evidence="6">Catalyzes a reversible aldol reaction between acetaldehyde and D-glyceraldehyde 3-phosphate to generate 2-deoxy-D-ribose 5-phosphate.</text>
</comment>
<sequence length="235" mass="24997">MLTMDKKAVSASEIAGLIDISAVKTESDLKAVNEIIEAAKTHRFICVFPMPGFLEHTIERLKDDSGVLVGGVVGFPSGGESTATKIFQAKENVAKGCDEVDMVMNVAKLKSGLFEEVLEDIIAVRKAIAPMPLKVIIETPLLEESEIAEASRIVMASGADFVKTGTGWSGATTLRHVEIIKAEVGDNVKIKVAGGVRDLDTLLAMRDMGACRFGIGKEAAINIMESLDGKSNGYA</sequence>
<comment type="pathway">
    <text evidence="6">Carbohydrate degradation; 2-deoxy-D-ribose 1-phosphate degradation; D-glyceraldehyde 3-phosphate and acetaldehyde from 2-deoxy-alpha-D-ribose 1-phosphate: step 2/2.</text>
</comment>
<keyword evidence="2 6" id="KW-0963">Cytoplasm</keyword>
<dbReference type="Proteomes" id="UP001348817">
    <property type="component" value="Chromosome"/>
</dbReference>
<evidence type="ECO:0000256" key="6">
    <source>
        <dbReference type="HAMAP-Rule" id="MF_00114"/>
    </source>
</evidence>
<dbReference type="EMBL" id="AP025314">
    <property type="protein sequence ID" value="BDD09091.1"/>
    <property type="molecule type" value="Genomic_DNA"/>
</dbReference>
<evidence type="ECO:0000256" key="2">
    <source>
        <dbReference type="ARBA" id="ARBA00022490"/>
    </source>
</evidence>
<dbReference type="PANTHER" id="PTHR10889">
    <property type="entry name" value="DEOXYRIBOSE-PHOSPHATE ALDOLASE"/>
    <property type="match status" value="1"/>
</dbReference>
<proteinExistence type="inferred from homology"/>